<dbReference type="RefSeq" id="WP_155466502.1">
    <property type="nucleotide sequence ID" value="NZ_WNKY01000036.1"/>
</dbReference>
<sequence>MEKVQVYLRFNTRNDNDNPLPWRVLLAAGSKEGVLQYSQAYAAEVRFDSPVVTSADEIEPGVVKWHIKSHGYISWQGDVCLVSDQPPA</sequence>
<comment type="caution">
    <text evidence="1">The sequence shown here is derived from an EMBL/GenBank/DDBJ whole genome shotgun (WGS) entry which is preliminary data.</text>
</comment>
<accession>A0A6L6PP67</accession>
<proteinExistence type="predicted"/>
<protein>
    <submittedName>
        <fullName evidence="1">Uncharacterized protein</fullName>
    </submittedName>
</protein>
<dbReference type="Proteomes" id="UP000475582">
    <property type="component" value="Unassembled WGS sequence"/>
</dbReference>
<organism evidence="1 2">
    <name type="scientific">Duganella radicis</name>
    <dbReference type="NCBI Taxonomy" id="551988"/>
    <lineage>
        <taxon>Bacteria</taxon>
        <taxon>Pseudomonadati</taxon>
        <taxon>Pseudomonadota</taxon>
        <taxon>Betaproteobacteria</taxon>
        <taxon>Burkholderiales</taxon>
        <taxon>Oxalobacteraceae</taxon>
        <taxon>Telluria group</taxon>
        <taxon>Duganella</taxon>
    </lineage>
</organism>
<dbReference type="EMBL" id="WNKY01000036">
    <property type="protein sequence ID" value="MTV40539.1"/>
    <property type="molecule type" value="Genomic_DNA"/>
</dbReference>
<evidence type="ECO:0000313" key="2">
    <source>
        <dbReference type="Proteomes" id="UP000475582"/>
    </source>
</evidence>
<gene>
    <name evidence="1" type="ORF">GM676_23550</name>
</gene>
<name>A0A6L6PP67_9BURK</name>
<evidence type="ECO:0000313" key="1">
    <source>
        <dbReference type="EMBL" id="MTV40539.1"/>
    </source>
</evidence>
<keyword evidence="2" id="KW-1185">Reference proteome</keyword>
<dbReference type="OrthoDB" id="8778921at2"/>
<reference evidence="1 2" key="1">
    <citation type="submission" date="2019-11" db="EMBL/GenBank/DDBJ databases">
        <title>Type strains purchased from KCTC, JCM and DSMZ.</title>
        <authorList>
            <person name="Lu H."/>
        </authorList>
    </citation>
    <scope>NUCLEOTIDE SEQUENCE [LARGE SCALE GENOMIC DNA]</scope>
    <source>
        <strain evidence="1 2">KCTC 22382</strain>
    </source>
</reference>
<dbReference type="AlphaFoldDB" id="A0A6L6PP67"/>